<name>A0A0K1PA73_9BACT</name>
<keyword evidence="5 6" id="KW-0472">Membrane</keyword>
<dbReference type="OrthoDB" id="5508528at2"/>
<dbReference type="EMBL" id="CP012332">
    <property type="protein sequence ID" value="AKU90311.1"/>
    <property type="molecule type" value="Genomic_DNA"/>
</dbReference>
<dbReference type="KEGG" id="vin:AKJ08_0698"/>
<dbReference type="InterPro" id="IPR045584">
    <property type="entry name" value="Pilin-like"/>
</dbReference>
<evidence type="ECO:0000256" key="1">
    <source>
        <dbReference type="ARBA" id="ARBA00004167"/>
    </source>
</evidence>
<keyword evidence="2" id="KW-0488">Methylation</keyword>
<dbReference type="STRING" id="1391653.AKJ08_0698"/>
<evidence type="ECO:0000256" key="2">
    <source>
        <dbReference type="ARBA" id="ARBA00022481"/>
    </source>
</evidence>
<dbReference type="PROSITE" id="PS00409">
    <property type="entry name" value="PROKAR_NTER_METHYL"/>
    <property type="match status" value="1"/>
</dbReference>
<evidence type="ECO:0000256" key="5">
    <source>
        <dbReference type="ARBA" id="ARBA00023136"/>
    </source>
</evidence>
<keyword evidence="8" id="KW-1185">Reference proteome</keyword>
<comment type="subcellular location">
    <subcellularLocation>
        <location evidence="1">Membrane</location>
        <topology evidence="1">Single-pass membrane protein</topology>
    </subcellularLocation>
</comment>
<organism evidence="7 8">
    <name type="scientific">Vulgatibacter incomptus</name>
    <dbReference type="NCBI Taxonomy" id="1391653"/>
    <lineage>
        <taxon>Bacteria</taxon>
        <taxon>Pseudomonadati</taxon>
        <taxon>Myxococcota</taxon>
        <taxon>Myxococcia</taxon>
        <taxon>Myxococcales</taxon>
        <taxon>Cystobacterineae</taxon>
        <taxon>Vulgatibacteraceae</taxon>
        <taxon>Vulgatibacter</taxon>
    </lineage>
</organism>
<dbReference type="NCBIfam" id="TIGR02532">
    <property type="entry name" value="IV_pilin_GFxxxE"/>
    <property type="match status" value="1"/>
</dbReference>
<sequence length="185" mass="19558">METNVNQLKKNARGFTLIELMIVVAIIGILAAIAIPNFLRYQLRAKSGEAAVNLSAIKTSEIAYYGYKDTYVAAGANPATMNDSGQKDNFDVSGNITGWSDLGWRPEGKVYFSYAVAAAVNRFTADAVADLDVDTVPQCWMVQMAPLQADGTADAPEPGVNAADCTDSANVPVGQVGKAVADGVY</sequence>
<dbReference type="GO" id="GO:0016020">
    <property type="term" value="C:membrane"/>
    <property type="evidence" value="ECO:0007669"/>
    <property type="project" value="UniProtKB-SubCell"/>
</dbReference>
<dbReference type="SUPFAM" id="SSF54523">
    <property type="entry name" value="Pili subunits"/>
    <property type="match status" value="1"/>
</dbReference>
<dbReference type="Gene3D" id="3.30.700.10">
    <property type="entry name" value="Glycoprotein, Type 4 Pilin"/>
    <property type="match status" value="1"/>
</dbReference>
<proteinExistence type="predicted"/>
<dbReference type="PANTHER" id="PTHR30093">
    <property type="entry name" value="GENERAL SECRETION PATHWAY PROTEIN G"/>
    <property type="match status" value="1"/>
</dbReference>
<protein>
    <submittedName>
        <fullName evidence="7">Type IV pilin PilA</fullName>
    </submittedName>
</protein>
<dbReference type="Pfam" id="PF07963">
    <property type="entry name" value="N_methyl"/>
    <property type="match status" value="1"/>
</dbReference>
<evidence type="ECO:0000256" key="3">
    <source>
        <dbReference type="ARBA" id="ARBA00022692"/>
    </source>
</evidence>
<dbReference type="PANTHER" id="PTHR30093:SF44">
    <property type="entry name" value="TYPE II SECRETION SYSTEM CORE PROTEIN G"/>
    <property type="match status" value="1"/>
</dbReference>
<reference evidence="7 8" key="1">
    <citation type="submission" date="2015-08" db="EMBL/GenBank/DDBJ databases">
        <authorList>
            <person name="Babu N.S."/>
            <person name="Beckwith C.J."/>
            <person name="Beseler K.G."/>
            <person name="Brison A."/>
            <person name="Carone J.V."/>
            <person name="Caskin T.P."/>
            <person name="Diamond M."/>
            <person name="Durham M.E."/>
            <person name="Foxe J.M."/>
            <person name="Go M."/>
            <person name="Henderson B.A."/>
            <person name="Jones I.B."/>
            <person name="McGettigan J.A."/>
            <person name="Micheletti S.J."/>
            <person name="Nasrallah M.E."/>
            <person name="Ortiz D."/>
            <person name="Piller C.R."/>
            <person name="Privatt S.R."/>
            <person name="Schneider S.L."/>
            <person name="Sharp S."/>
            <person name="Smith T.C."/>
            <person name="Stanton J.D."/>
            <person name="Ullery H.E."/>
            <person name="Wilson R.J."/>
            <person name="Serrano M.G."/>
            <person name="Buck G."/>
            <person name="Lee V."/>
            <person name="Wang Y."/>
            <person name="Carvalho R."/>
            <person name="Voegtly L."/>
            <person name="Shi R."/>
            <person name="Duckworth R."/>
            <person name="Johnson A."/>
            <person name="Loviza R."/>
            <person name="Walstead R."/>
            <person name="Shah Z."/>
            <person name="Kiflezghi M."/>
            <person name="Wade K."/>
            <person name="Ball S.L."/>
            <person name="Bradley K.W."/>
            <person name="Asai D.J."/>
            <person name="Bowman C.A."/>
            <person name="Russell D.A."/>
            <person name="Pope W.H."/>
            <person name="Jacobs-Sera D."/>
            <person name="Hendrix R.W."/>
            <person name="Hatfull G.F."/>
        </authorList>
    </citation>
    <scope>NUCLEOTIDE SEQUENCE [LARGE SCALE GENOMIC DNA]</scope>
    <source>
        <strain evidence="7 8">DSM 27710</strain>
    </source>
</reference>
<evidence type="ECO:0000313" key="8">
    <source>
        <dbReference type="Proteomes" id="UP000055590"/>
    </source>
</evidence>
<dbReference type="AlphaFoldDB" id="A0A0K1PA73"/>
<keyword evidence="4 6" id="KW-1133">Transmembrane helix</keyword>
<accession>A0A0K1PA73</accession>
<gene>
    <name evidence="7" type="ORF">AKJ08_0698</name>
</gene>
<evidence type="ECO:0000256" key="6">
    <source>
        <dbReference type="SAM" id="Phobius"/>
    </source>
</evidence>
<feature type="transmembrane region" description="Helical" evidence="6">
    <location>
        <begin position="20"/>
        <end position="39"/>
    </location>
</feature>
<dbReference type="Proteomes" id="UP000055590">
    <property type="component" value="Chromosome"/>
</dbReference>
<keyword evidence="3 6" id="KW-0812">Transmembrane</keyword>
<evidence type="ECO:0000256" key="4">
    <source>
        <dbReference type="ARBA" id="ARBA00022989"/>
    </source>
</evidence>
<dbReference type="PATRIC" id="fig|1391653.3.peg.717"/>
<evidence type="ECO:0000313" key="7">
    <source>
        <dbReference type="EMBL" id="AKU90311.1"/>
    </source>
</evidence>
<dbReference type="InterPro" id="IPR012902">
    <property type="entry name" value="N_methyl_site"/>
</dbReference>